<dbReference type="AlphaFoldDB" id="A0A1N6HXQ9"/>
<gene>
    <name evidence="1" type="ORF">SAMN05878443_2161</name>
</gene>
<evidence type="ECO:0000313" key="2">
    <source>
        <dbReference type="Proteomes" id="UP000184758"/>
    </source>
</evidence>
<evidence type="ECO:0000313" key="1">
    <source>
        <dbReference type="EMBL" id="SIO24602.1"/>
    </source>
</evidence>
<dbReference type="EMBL" id="FSRN01000001">
    <property type="protein sequence ID" value="SIO24602.1"/>
    <property type="molecule type" value="Genomic_DNA"/>
</dbReference>
<sequence>MSIETGMSIDVNVYEVVDFYADVFEVEKNEQIAYDENMINADVVLFNNEINRYDKLRENGQLEMEKRIKDIYQTEIHEIP</sequence>
<protein>
    <submittedName>
        <fullName evidence="1">Uncharacterized protein</fullName>
    </submittedName>
</protein>
<name>A0A1N6HXQ9_9LACT</name>
<dbReference type="Proteomes" id="UP000184758">
    <property type="component" value="Unassembled WGS sequence"/>
</dbReference>
<accession>A0A1N6HXQ9</accession>
<reference evidence="2" key="1">
    <citation type="submission" date="2016-11" db="EMBL/GenBank/DDBJ databases">
        <authorList>
            <person name="Varghese N."/>
            <person name="Submissions S."/>
        </authorList>
    </citation>
    <scope>NUCLEOTIDE SEQUENCE [LARGE SCALE GENOMIC DNA]</scope>
    <source>
        <strain evidence="2">313</strain>
    </source>
</reference>
<dbReference type="OrthoDB" id="2156908at2"/>
<organism evidence="1 2">
    <name type="scientific">Carnobacterium alterfunditum</name>
    <dbReference type="NCBI Taxonomy" id="28230"/>
    <lineage>
        <taxon>Bacteria</taxon>
        <taxon>Bacillati</taxon>
        <taxon>Bacillota</taxon>
        <taxon>Bacilli</taxon>
        <taxon>Lactobacillales</taxon>
        <taxon>Carnobacteriaceae</taxon>
        <taxon>Carnobacterium</taxon>
    </lineage>
</organism>
<keyword evidence="2" id="KW-1185">Reference proteome</keyword>
<proteinExistence type="predicted"/>
<dbReference type="RefSeq" id="WP_034546004.1">
    <property type="nucleotide sequence ID" value="NZ_FSRN01000001.1"/>
</dbReference>